<sequence>MKRNFRVLSVLTFVFFSAFSRYLIAVDDYEKDKKAICKTLAQVYKDYVTAREGAESYSNAVFSNLSPDPHKYIEFINRKAAPLTIELREQKLLSGHYHLAMMAEFNSQEKWCSISATIRQEIPNGMHWIYDASGHCIVKINGIPVMIESNKVEKQGEKENALFSASEIEDGESSWCYKSADGVGFFGTNKISFTTAEPLKQQLISISQDRNREFFKKMNDLNNICGKCCNGMMVRGVFINKNALFSKLSNLKDGFYVGNVYEKREAVSEFELMEESKADKWIRDNDLNKLKNVWVSVESDVNFVAECDCMTVSESKFNCSFDALKINPLIGKLVHDWLVSNPKRIGIVVTVRGKDRPFIFQKKYYTDFFKLGELVKSKRICRNLEPLVYFIQNLNEDNEMYRIFNKDGCISGCNLGLEPWMMSGDYCQLIKKHGDNLKRLGNKPSGKSYRDWFLIPFFPCTGQNFE</sequence>
<dbReference type="EMBL" id="NSIT01000038">
    <property type="protein sequence ID" value="PJE79971.1"/>
    <property type="molecule type" value="Genomic_DNA"/>
</dbReference>
<gene>
    <name evidence="1" type="ORF">CI610_01033</name>
</gene>
<dbReference type="AlphaFoldDB" id="A0A2H9T9N6"/>
<organism evidence="1">
    <name type="scientific">invertebrate metagenome</name>
    <dbReference type="NCBI Taxonomy" id="1711999"/>
    <lineage>
        <taxon>unclassified sequences</taxon>
        <taxon>metagenomes</taxon>
        <taxon>organismal metagenomes</taxon>
    </lineage>
</organism>
<accession>A0A2H9T9N6</accession>
<comment type="caution">
    <text evidence="1">The sequence shown here is derived from an EMBL/GenBank/DDBJ whole genome shotgun (WGS) entry which is preliminary data.</text>
</comment>
<proteinExistence type="predicted"/>
<evidence type="ECO:0000313" key="1">
    <source>
        <dbReference type="EMBL" id="PJE79971.1"/>
    </source>
</evidence>
<reference evidence="1" key="1">
    <citation type="journal article" date="2017" name="Appl. Environ. Microbiol.">
        <title>Molecular characterization of an Endozoicomonas-like organism causing infection in king scallop Pecten maximus L.</title>
        <authorList>
            <person name="Cano I."/>
            <person name="van Aerle R."/>
            <person name="Ross S."/>
            <person name="Verner-Jeffreys D.W."/>
            <person name="Paley R.K."/>
            <person name="Rimmer G."/>
            <person name="Ryder D."/>
            <person name="Hooper P."/>
            <person name="Stone D."/>
            <person name="Feist S.W."/>
        </authorList>
    </citation>
    <scope>NUCLEOTIDE SEQUENCE</scope>
</reference>
<protein>
    <submittedName>
        <fullName evidence="1">Uncharacterized protein</fullName>
    </submittedName>
</protein>
<name>A0A2H9T9N6_9ZZZZ</name>